<evidence type="ECO:0000313" key="2">
    <source>
        <dbReference type="Proteomes" id="UP000283850"/>
    </source>
</evidence>
<sequence length="130" mass="15312">MKWHHFLGGLYSISIGGKEIDSTMPLESKFLSTSYDSRELERLFRIVARNHRTKDMEIDFSYMDFRIWLPRMYNGKMHGKYVFSENTLKLISPDKLEWKVVLSSDPNFYLSPSDAQGDPLSFVYPLLMLF</sequence>
<dbReference type="AlphaFoldDB" id="A0A412XYH0"/>
<name>A0A412XYH0_9BACE</name>
<proteinExistence type="predicted"/>
<gene>
    <name evidence="1" type="ORF">DWW10_18570</name>
</gene>
<organism evidence="1 2">
    <name type="scientific">Bacteroides intestinalis</name>
    <dbReference type="NCBI Taxonomy" id="329854"/>
    <lineage>
        <taxon>Bacteria</taxon>
        <taxon>Pseudomonadati</taxon>
        <taxon>Bacteroidota</taxon>
        <taxon>Bacteroidia</taxon>
        <taxon>Bacteroidales</taxon>
        <taxon>Bacteroidaceae</taxon>
        <taxon>Bacteroides</taxon>
    </lineage>
</organism>
<dbReference type="Proteomes" id="UP000283850">
    <property type="component" value="Unassembled WGS sequence"/>
</dbReference>
<protein>
    <submittedName>
        <fullName evidence="1">Uncharacterized protein</fullName>
    </submittedName>
</protein>
<comment type="caution">
    <text evidence="1">The sequence shown here is derived from an EMBL/GenBank/DDBJ whole genome shotgun (WGS) entry which is preliminary data.</text>
</comment>
<dbReference type="EMBL" id="QRZF01000015">
    <property type="protein sequence ID" value="RGV50314.1"/>
    <property type="molecule type" value="Genomic_DNA"/>
</dbReference>
<accession>A0A412XYH0</accession>
<evidence type="ECO:0000313" key="1">
    <source>
        <dbReference type="EMBL" id="RGV50314.1"/>
    </source>
</evidence>
<reference evidence="1 2" key="1">
    <citation type="submission" date="2018-08" db="EMBL/GenBank/DDBJ databases">
        <title>A genome reference for cultivated species of the human gut microbiota.</title>
        <authorList>
            <person name="Zou Y."/>
            <person name="Xue W."/>
            <person name="Luo G."/>
        </authorList>
    </citation>
    <scope>NUCLEOTIDE SEQUENCE [LARGE SCALE GENOMIC DNA]</scope>
    <source>
        <strain evidence="1 2">AF14-32</strain>
    </source>
</reference>